<organism evidence="1 2">
    <name type="scientific">Xanthomonas citri pv. citri</name>
    <dbReference type="NCBI Taxonomy" id="611301"/>
    <lineage>
        <taxon>Bacteria</taxon>
        <taxon>Pseudomonadati</taxon>
        <taxon>Pseudomonadota</taxon>
        <taxon>Gammaproteobacteria</taxon>
        <taxon>Lysobacterales</taxon>
        <taxon>Lysobacteraceae</taxon>
        <taxon>Xanthomonas</taxon>
    </lineage>
</organism>
<sequence length="127" mass="13650">MAVWRSSCLGVAPARVCRVGVANCSRWAAQDANGAAAATRVGCMTRLDAAVRRIRSAYLKPMPWTLAQQRIGGDHARQAPHGDCLAATITTRRTQRCPRARTFAARARLHVALSGIGHRSPIARAPP</sequence>
<accession>A0A0U5FJ84</accession>
<protein>
    <submittedName>
        <fullName evidence="1">Uncharacterized protein</fullName>
    </submittedName>
</protein>
<reference evidence="1 2" key="1">
    <citation type="submission" date="2014-09" db="EMBL/GenBank/DDBJ databases">
        <authorList>
            <person name="Regsiter A."/>
        </authorList>
    </citation>
    <scope>NUCLEOTIDE SEQUENCE [LARGE SCALE GENOMIC DNA]</scope>
</reference>
<gene>
    <name evidence="1" type="ORF">XAC3562_610157</name>
</gene>
<dbReference type="EMBL" id="CCXZ01000157">
    <property type="protein sequence ID" value="CEG17285.1"/>
    <property type="molecule type" value="Genomic_DNA"/>
</dbReference>
<dbReference type="AlphaFoldDB" id="A0A0U5FJ84"/>
<name>A0A0U5FJ84_XANCI</name>
<proteinExistence type="predicted"/>
<evidence type="ECO:0000313" key="1">
    <source>
        <dbReference type="EMBL" id="CEG17285.1"/>
    </source>
</evidence>
<dbReference type="Proteomes" id="UP000052230">
    <property type="component" value="Unassembled WGS sequence"/>
</dbReference>
<evidence type="ECO:0000313" key="2">
    <source>
        <dbReference type="Proteomes" id="UP000052230"/>
    </source>
</evidence>
<keyword evidence="2" id="KW-1185">Reference proteome</keyword>
<comment type="caution">
    <text evidence="1">The sequence shown here is derived from an EMBL/GenBank/DDBJ whole genome shotgun (WGS) entry which is preliminary data.</text>
</comment>